<proteinExistence type="predicted"/>
<sequence>MEQQRHLHEERRYITKLLRCFILRAIQVVLQSRSGRLFRYACRDHSSVELLGLSFEDDPEIALSAKTKLGGLPDLRHGDTHSVQVFLTCPNAQARTDEDADNDRLYLEVWTFRFAEESDPSLRRAKAFDRLTVALKALWSVARALPAYRVARRGTTRVGFSASGCCRAQPTRPSSGLATRTGGWPLFELWPAPCRLPARSVAPSSWDRSRCDCTKATTS</sequence>
<evidence type="ECO:0000313" key="2">
    <source>
        <dbReference type="WBParaSite" id="maker-uti_cns_0002173-snap-gene-0.5-mRNA-1"/>
    </source>
</evidence>
<dbReference type="AlphaFoldDB" id="A0A1I8GKI5"/>
<organism evidence="1 2">
    <name type="scientific">Macrostomum lignano</name>
    <dbReference type="NCBI Taxonomy" id="282301"/>
    <lineage>
        <taxon>Eukaryota</taxon>
        <taxon>Metazoa</taxon>
        <taxon>Spiralia</taxon>
        <taxon>Lophotrochozoa</taxon>
        <taxon>Platyhelminthes</taxon>
        <taxon>Rhabditophora</taxon>
        <taxon>Macrostomorpha</taxon>
        <taxon>Macrostomida</taxon>
        <taxon>Macrostomidae</taxon>
        <taxon>Macrostomum</taxon>
    </lineage>
</organism>
<name>A0A1I8GKI5_9PLAT</name>
<keyword evidence="1" id="KW-1185">Reference proteome</keyword>
<accession>A0A1I8GKI5</accession>
<reference evidence="2" key="1">
    <citation type="submission" date="2016-11" db="UniProtKB">
        <authorList>
            <consortium name="WormBaseParasite"/>
        </authorList>
    </citation>
    <scope>IDENTIFICATION</scope>
</reference>
<evidence type="ECO:0000313" key="1">
    <source>
        <dbReference type="Proteomes" id="UP000095280"/>
    </source>
</evidence>
<dbReference type="Proteomes" id="UP000095280">
    <property type="component" value="Unplaced"/>
</dbReference>
<protein>
    <submittedName>
        <fullName evidence="2">HORMA domain-containing protein</fullName>
    </submittedName>
</protein>
<dbReference type="Gene3D" id="3.30.900.10">
    <property type="entry name" value="HORMA domain"/>
    <property type="match status" value="1"/>
</dbReference>
<dbReference type="InterPro" id="IPR036570">
    <property type="entry name" value="HORMA_dom_sf"/>
</dbReference>
<dbReference type="WBParaSite" id="maker-uti_cns_0002173-snap-gene-0.5-mRNA-1">
    <property type="protein sequence ID" value="maker-uti_cns_0002173-snap-gene-0.5-mRNA-1"/>
    <property type="gene ID" value="maker-uti_cns_0002173-snap-gene-0.5"/>
</dbReference>